<name>A0ABX2AJG0_9BACT</name>
<dbReference type="Gene3D" id="3.90.550.10">
    <property type="entry name" value="Spore Coat Polysaccharide Biosynthesis Protein SpsA, Chain A"/>
    <property type="match status" value="1"/>
</dbReference>
<dbReference type="PANTHER" id="PTHR43179">
    <property type="entry name" value="RHAMNOSYLTRANSFERASE WBBL"/>
    <property type="match status" value="1"/>
</dbReference>
<evidence type="ECO:0000259" key="1">
    <source>
        <dbReference type="Pfam" id="PF00535"/>
    </source>
</evidence>
<evidence type="ECO:0000313" key="3">
    <source>
        <dbReference type="Proteomes" id="UP000714420"/>
    </source>
</evidence>
<comment type="caution">
    <text evidence="2">The sequence shown here is derived from an EMBL/GenBank/DDBJ whole genome shotgun (WGS) entry which is preliminary data.</text>
</comment>
<dbReference type="EMBL" id="JABKKF010000001">
    <property type="protein sequence ID" value="NPD91119.1"/>
    <property type="molecule type" value="Genomic_DNA"/>
</dbReference>
<proteinExistence type="predicted"/>
<dbReference type="Pfam" id="PF00535">
    <property type="entry name" value="Glycos_transf_2"/>
    <property type="match status" value="1"/>
</dbReference>
<dbReference type="InterPro" id="IPR001173">
    <property type="entry name" value="Glyco_trans_2-like"/>
</dbReference>
<protein>
    <submittedName>
        <fullName evidence="2">Glycosyltransferase family 2 protein</fullName>
    </submittedName>
</protein>
<evidence type="ECO:0000313" key="2">
    <source>
        <dbReference type="EMBL" id="NPD91119.1"/>
    </source>
</evidence>
<accession>A0ABX2AJG0</accession>
<dbReference type="CDD" id="cd04186">
    <property type="entry name" value="GT_2_like_c"/>
    <property type="match status" value="1"/>
</dbReference>
<keyword evidence="3" id="KW-1185">Reference proteome</keyword>
<feature type="domain" description="Glycosyltransferase 2-like" evidence="1">
    <location>
        <begin position="5"/>
        <end position="114"/>
    </location>
</feature>
<dbReference type="RefSeq" id="WP_172272923.1">
    <property type="nucleotide sequence ID" value="NZ_CASGMU010000001.1"/>
</dbReference>
<reference evidence="2 3" key="1">
    <citation type="submission" date="2020-05" db="EMBL/GenBank/DDBJ databases">
        <title>Distinct polysaccharide utilization as determinants for interspecies competition between intestinal Prevotella spp.</title>
        <authorList>
            <person name="Galvez E.J.C."/>
            <person name="Iljazovic A."/>
            <person name="Strowig T."/>
        </authorList>
    </citation>
    <scope>NUCLEOTIDE SEQUENCE [LARGE SCALE GENOMIC DNA]</scope>
    <source>
        <strain evidence="2 3">PMUR</strain>
    </source>
</reference>
<sequence length="291" mass="33221">MKILVIIVSYNFKRWLNPCLDSLRKTTIPVSAVVIDNGSQDDTVEIIRRNYPEVRIIPTGKNLGFGRANNIGMRIALKEGFDYVFLMNQDAWVEPDTIEKLAKEMEKHHDYGILSPTHITGKGDCEDAGFAFYAKDGKANGTITDVQFVNAAFWMIPVEVLRTTGGFSPLFYHYGEDIDFANRVIYRHLRIGFMHSAIAYHDREYRQITHRQFMHSEYVYLLSQYANINLSIGKAFGYSVLAGIKKAVKSVMHGRTGEASEYMNIVFRLCADTPKVITTRINNTKQKPNYI</sequence>
<gene>
    <name evidence="2" type="ORF">HPS56_01885</name>
</gene>
<dbReference type="SUPFAM" id="SSF53448">
    <property type="entry name" value="Nucleotide-diphospho-sugar transferases"/>
    <property type="match status" value="1"/>
</dbReference>
<dbReference type="Proteomes" id="UP000714420">
    <property type="component" value="Unassembled WGS sequence"/>
</dbReference>
<dbReference type="InterPro" id="IPR029044">
    <property type="entry name" value="Nucleotide-diphossugar_trans"/>
</dbReference>
<dbReference type="PANTHER" id="PTHR43179:SF7">
    <property type="entry name" value="RHAMNOSYLTRANSFERASE WBBL"/>
    <property type="match status" value="1"/>
</dbReference>
<organism evidence="2 3">
    <name type="scientific">Xylanibacter muris</name>
    <dbReference type="NCBI Taxonomy" id="2736290"/>
    <lineage>
        <taxon>Bacteria</taxon>
        <taxon>Pseudomonadati</taxon>
        <taxon>Bacteroidota</taxon>
        <taxon>Bacteroidia</taxon>
        <taxon>Bacteroidales</taxon>
        <taxon>Prevotellaceae</taxon>
        <taxon>Xylanibacter</taxon>
    </lineage>
</organism>